<name>A0ABN8IPP2_9NEOP</name>
<organism evidence="2 3">
    <name type="scientific">Iphiclides podalirius</name>
    <name type="common">scarce swallowtail</name>
    <dbReference type="NCBI Taxonomy" id="110791"/>
    <lineage>
        <taxon>Eukaryota</taxon>
        <taxon>Metazoa</taxon>
        <taxon>Ecdysozoa</taxon>
        <taxon>Arthropoda</taxon>
        <taxon>Hexapoda</taxon>
        <taxon>Insecta</taxon>
        <taxon>Pterygota</taxon>
        <taxon>Neoptera</taxon>
        <taxon>Endopterygota</taxon>
        <taxon>Lepidoptera</taxon>
        <taxon>Glossata</taxon>
        <taxon>Ditrysia</taxon>
        <taxon>Papilionoidea</taxon>
        <taxon>Papilionidae</taxon>
        <taxon>Papilioninae</taxon>
        <taxon>Iphiclides</taxon>
    </lineage>
</organism>
<dbReference type="Proteomes" id="UP000837857">
    <property type="component" value="Chromosome 3"/>
</dbReference>
<dbReference type="EMBL" id="OW152815">
    <property type="protein sequence ID" value="CAH2063065.1"/>
    <property type="molecule type" value="Genomic_DNA"/>
</dbReference>
<keyword evidence="3" id="KW-1185">Reference proteome</keyword>
<proteinExistence type="predicted"/>
<accession>A0ABN8IPP2</accession>
<feature type="region of interest" description="Disordered" evidence="1">
    <location>
        <begin position="1"/>
        <end position="20"/>
    </location>
</feature>
<evidence type="ECO:0000256" key="1">
    <source>
        <dbReference type="SAM" id="MobiDB-lite"/>
    </source>
</evidence>
<feature type="non-terminal residue" evidence="2">
    <location>
        <position position="1"/>
    </location>
</feature>
<evidence type="ECO:0000313" key="3">
    <source>
        <dbReference type="Proteomes" id="UP000837857"/>
    </source>
</evidence>
<evidence type="ECO:0000313" key="2">
    <source>
        <dbReference type="EMBL" id="CAH2063065.1"/>
    </source>
</evidence>
<protein>
    <submittedName>
        <fullName evidence="2">Uncharacterized protein</fullName>
    </submittedName>
</protein>
<reference evidence="2" key="1">
    <citation type="submission" date="2022-03" db="EMBL/GenBank/DDBJ databases">
        <authorList>
            <person name="Martin H S."/>
        </authorList>
    </citation>
    <scope>NUCLEOTIDE SEQUENCE</scope>
</reference>
<gene>
    <name evidence="2" type="ORF">IPOD504_LOCUS12363</name>
</gene>
<sequence>MRQRTIETQARGVSANKNKQTFPVKKQINSQVNEVEGAIIKGLSNEFNNPVVEINVTESTSDPNFPFSSTSPLTNNETQRMMEYLTK</sequence>